<evidence type="ECO:0000256" key="1">
    <source>
        <dbReference type="ARBA" id="ARBA00022722"/>
    </source>
</evidence>
<dbReference type="InterPro" id="IPR051132">
    <property type="entry name" value="3-5_Exonuclease_domain"/>
</dbReference>
<dbReference type="GO" id="GO:0005634">
    <property type="term" value="C:nucleus"/>
    <property type="evidence" value="ECO:0007669"/>
    <property type="project" value="TreeGrafter"/>
</dbReference>
<accession>A0A9Q5HSN6</accession>
<dbReference type="InterPro" id="IPR012337">
    <property type="entry name" value="RNaseH-like_sf"/>
</dbReference>
<keyword evidence="1" id="KW-0540">Nuclease</keyword>
<evidence type="ECO:0000256" key="3">
    <source>
        <dbReference type="SAM" id="MobiDB-lite"/>
    </source>
</evidence>
<dbReference type="Proteomes" id="UP000757232">
    <property type="component" value="Unassembled WGS sequence"/>
</dbReference>
<keyword evidence="6" id="KW-1185">Reference proteome</keyword>
<evidence type="ECO:0000256" key="2">
    <source>
        <dbReference type="ARBA" id="ARBA00022801"/>
    </source>
</evidence>
<protein>
    <submittedName>
        <fullName evidence="5">Ribonuclease H-like protein</fullName>
    </submittedName>
</protein>
<dbReference type="Gene3D" id="3.30.420.10">
    <property type="entry name" value="Ribonuclease H-like superfamily/Ribonuclease H"/>
    <property type="match status" value="1"/>
</dbReference>
<dbReference type="AlphaFoldDB" id="A0A9Q5HSN6"/>
<dbReference type="SMART" id="SM00474">
    <property type="entry name" value="35EXOc"/>
    <property type="match status" value="1"/>
</dbReference>
<dbReference type="PANTHER" id="PTHR13620:SF104">
    <property type="entry name" value="EXONUCLEASE 3'-5' DOMAIN-CONTAINING PROTEIN 2"/>
    <property type="match status" value="1"/>
</dbReference>
<evidence type="ECO:0000313" key="6">
    <source>
        <dbReference type="Proteomes" id="UP000757232"/>
    </source>
</evidence>
<organism evidence="5 6">
    <name type="scientific">Sanghuangporus baumii</name>
    <name type="common">Phellinus baumii</name>
    <dbReference type="NCBI Taxonomy" id="108892"/>
    <lineage>
        <taxon>Eukaryota</taxon>
        <taxon>Fungi</taxon>
        <taxon>Dikarya</taxon>
        <taxon>Basidiomycota</taxon>
        <taxon>Agaricomycotina</taxon>
        <taxon>Agaricomycetes</taxon>
        <taxon>Hymenochaetales</taxon>
        <taxon>Hymenochaetaceae</taxon>
        <taxon>Sanghuangporus</taxon>
    </lineage>
</organism>
<evidence type="ECO:0000259" key="4">
    <source>
        <dbReference type="SMART" id="SM00474"/>
    </source>
</evidence>
<name>A0A9Q5HSN6_SANBA</name>
<dbReference type="CDD" id="cd06141">
    <property type="entry name" value="WRN_exo"/>
    <property type="match status" value="1"/>
</dbReference>
<keyword evidence="2" id="KW-0378">Hydrolase</keyword>
<feature type="domain" description="3'-5' exonuclease" evidence="4">
    <location>
        <begin position="70"/>
        <end position="261"/>
    </location>
</feature>
<gene>
    <name evidence="5" type="ORF">A7U60_g7851</name>
</gene>
<dbReference type="EMBL" id="LNZH02000211">
    <property type="protein sequence ID" value="OCB85224.1"/>
    <property type="molecule type" value="Genomic_DNA"/>
</dbReference>
<reference evidence="5" key="1">
    <citation type="submission" date="2016-06" db="EMBL/GenBank/DDBJ databases">
        <title>Draft Genome sequence of the fungus Inonotus baumii.</title>
        <authorList>
            <person name="Zhu H."/>
            <person name="Lin W."/>
        </authorList>
    </citation>
    <scope>NUCLEOTIDE SEQUENCE</scope>
    <source>
        <strain evidence="5">821</strain>
    </source>
</reference>
<dbReference type="GO" id="GO:0008408">
    <property type="term" value="F:3'-5' exonuclease activity"/>
    <property type="evidence" value="ECO:0007669"/>
    <property type="project" value="InterPro"/>
</dbReference>
<dbReference type="SUPFAM" id="SSF53098">
    <property type="entry name" value="Ribonuclease H-like"/>
    <property type="match status" value="1"/>
</dbReference>
<evidence type="ECO:0000313" key="5">
    <source>
        <dbReference type="EMBL" id="OCB85224.1"/>
    </source>
</evidence>
<comment type="caution">
    <text evidence="5">The sequence shown here is derived from an EMBL/GenBank/DDBJ whole genome shotgun (WGS) entry which is preliminary data.</text>
</comment>
<proteinExistence type="predicted"/>
<dbReference type="InterPro" id="IPR036397">
    <property type="entry name" value="RNaseH_sf"/>
</dbReference>
<dbReference type="Pfam" id="PF01612">
    <property type="entry name" value="DNA_pol_A_exo1"/>
    <property type="match status" value="1"/>
</dbReference>
<dbReference type="PANTHER" id="PTHR13620">
    <property type="entry name" value="3-5 EXONUCLEASE"/>
    <property type="match status" value="1"/>
</dbReference>
<dbReference type="InterPro" id="IPR002562">
    <property type="entry name" value="3'-5'_exonuclease_dom"/>
</dbReference>
<dbReference type="OrthoDB" id="1920326at2759"/>
<sequence>MNLLEYTARIPERQLGHHRRARFLLRNRDPDADERDNNRFSSFPSADIDIDNLDRFGDSILSYNAHSNPPDLVYVRDHERANTELSRLFHGKVGQTVQRVVGFDVEWRPNTGASSALGENPVAVVQIAATRKVLVLHLSAMEAIPAKLIDFLKDGTILKAGVNILGDAQRMYRDFGATVRSCVELSYLARTLDPERWPGNPAEFISLARLVSVYLNRSLSKTGTRRSNWDENVLSPEQINYAANDAHASQLICTTLLNRAHHLDRSLFTFDVVHASAVHADGLPWEYQPQHIRDHLDSRSPSGAEKVFGNAHRPLANVSRGLKVRHLRARAPTSTFKRPGFENPRPAYRAKDRTRESEMADLLNRLKQLHLCSEGAVIKEGVRTNVGALKRNGYGNAVDLRTKKTRGYSFF</sequence>
<feature type="region of interest" description="Disordered" evidence="3">
    <location>
        <begin position="334"/>
        <end position="354"/>
    </location>
</feature>
<dbReference type="GO" id="GO:0003676">
    <property type="term" value="F:nucleic acid binding"/>
    <property type="evidence" value="ECO:0007669"/>
    <property type="project" value="InterPro"/>
</dbReference>
<dbReference type="GO" id="GO:0005737">
    <property type="term" value="C:cytoplasm"/>
    <property type="evidence" value="ECO:0007669"/>
    <property type="project" value="TreeGrafter"/>
</dbReference>
<dbReference type="GO" id="GO:0006139">
    <property type="term" value="P:nucleobase-containing compound metabolic process"/>
    <property type="evidence" value="ECO:0007669"/>
    <property type="project" value="InterPro"/>
</dbReference>